<evidence type="ECO:0000313" key="2">
    <source>
        <dbReference type="Proteomes" id="UP001148018"/>
    </source>
</evidence>
<dbReference type="EMBL" id="JANIIK010000231">
    <property type="protein sequence ID" value="KAJ3583586.1"/>
    <property type="molecule type" value="Genomic_DNA"/>
</dbReference>
<name>A0A9Q0I4R3_9TELE</name>
<reference evidence="1" key="1">
    <citation type="submission" date="2022-07" db="EMBL/GenBank/DDBJ databases">
        <title>Chromosome-level genome of Muraenolepis orangiensis.</title>
        <authorList>
            <person name="Kim J."/>
        </authorList>
    </citation>
    <scope>NUCLEOTIDE SEQUENCE</scope>
    <source>
        <strain evidence="1">KU_S4_2022</strain>
        <tissue evidence="1">Muscle</tissue>
    </source>
</reference>
<gene>
    <name evidence="1" type="ORF">NHX12_016715</name>
</gene>
<sequence length="86" mass="9543">THSKILRGLLDLQTFVVDVHLKFPPGFSGAKVRLVDTVHEDSSVEWTCTVVGLRVFLKPVPAPTSCSESKPERMDNIRAVLKEGKQ</sequence>
<organism evidence="1 2">
    <name type="scientific">Muraenolepis orangiensis</name>
    <name type="common">Patagonian moray cod</name>
    <dbReference type="NCBI Taxonomy" id="630683"/>
    <lineage>
        <taxon>Eukaryota</taxon>
        <taxon>Metazoa</taxon>
        <taxon>Chordata</taxon>
        <taxon>Craniata</taxon>
        <taxon>Vertebrata</taxon>
        <taxon>Euteleostomi</taxon>
        <taxon>Actinopterygii</taxon>
        <taxon>Neopterygii</taxon>
        <taxon>Teleostei</taxon>
        <taxon>Neoteleostei</taxon>
        <taxon>Acanthomorphata</taxon>
        <taxon>Zeiogadaria</taxon>
        <taxon>Gadariae</taxon>
        <taxon>Gadiformes</taxon>
        <taxon>Muraenolepidoidei</taxon>
        <taxon>Muraenolepididae</taxon>
        <taxon>Muraenolepis</taxon>
    </lineage>
</organism>
<accession>A0A9Q0I4R3</accession>
<feature type="non-terminal residue" evidence="1">
    <location>
        <position position="1"/>
    </location>
</feature>
<dbReference type="Proteomes" id="UP001148018">
    <property type="component" value="Unassembled WGS sequence"/>
</dbReference>
<protein>
    <submittedName>
        <fullName evidence="1">Uncharacterized protein</fullName>
    </submittedName>
</protein>
<feature type="non-terminal residue" evidence="1">
    <location>
        <position position="86"/>
    </location>
</feature>
<dbReference type="AlphaFoldDB" id="A0A9Q0I4R3"/>
<proteinExistence type="predicted"/>
<keyword evidence="2" id="KW-1185">Reference proteome</keyword>
<comment type="caution">
    <text evidence="1">The sequence shown here is derived from an EMBL/GenBank/DDBJ whole genome shotgun (WGS) entry which is preliminary data.</text>
</comment>
<evidence type="ECO:0000313" key="1">
    <source>
        <dbReference type="EMBL" id="KAJ3583586.1"/>
    </source>
</evidence>